<dbReference type="InterPro" id="IPR011995">
    <property type="entry name" value="OMPdecase_type-2"/>
</dbReference>
<dbReference type="InterPro" id="IPR013785">
    <property type="entry name" value="Aldolase_TIM"/>
</dbReference>
<evidence type="ECO:0000256" key="4">
    <source>
        <dbReference type="ARBA" id="ARBA00022975"/>
    </source>
</evidence>
<dbReference type="SMART" id="SM00934">
    <property type="entry name" value="OMPdecase"/>
    <property type="match status" value="1"/>
</dbReference>
<dbReference type="GO" id="GO:0006207">
    <property type="term" value="P:'de novo' pyrimidine nucleobase biosynthetic process"/>
    <property type="evidence" value="ECO:0007669"/>
    <property type="project" value="InterPro"/>
</dbReference>
<protein>
    <recommendedName>
        <fullName evidence="7">Orotidine-5'-phosphate decarboxylase</fullName>
        <ecNumber evidence="7">4.1.1.23</ecNumber>
    </recommendedName>
</protein>
<dbReference type="AlphaFoldDB" id="A0A1F7GX82"/>
<dbReference type="UniPathway" id="UPA00070">
    <property type="reaction ID" value="UER00120"/>
</dbReference>
<dbReference type="Pfam" id="PF00215">
    <property type="entry name" value="OMPdecase"/>
    <property type="match status" value="1"/>
</dbReference>
<evidence type="ECO:0000256" key="3">
    <source>
        <dbReference type="ARBA" id="ARBA00022793"/>
    </source>
</evidence>
<evidence type="ECO:0000313" key="10">
    <source>
        <dbReference type="Proteomes" id="UP000177159"/>
    </source>
</evidence>
<dbReference type="PANTHER" id="PTHR43375:SF1">
    <property type="entry name" value="OROTIDINE 5'-PHOSPHATE DECARBOXYLASE"/>
    <property type="match status" value="1"/>
</dbReference>
<name>A0A1F7GX82_9BACT</name>
<gene>
    <name evidence="9" type="ORF">A3C24_00055</name>
</gene>
<reference evidence="9 10" key="1">
    <citation type="journal article" date="2016" name="Nat. Commun.">
        <title>Thousands of microbial genomes shed light on interconnected biogeochemical processes in an aquifer system.</title>
        <authorList>
            <person name="Anantharaman K."/>
            <person name="Brown C.T."/>
            <person name="Hug L.A."/>
            <person name="Sharon I."/>
            <person name="Castelle C.J."/>
            <person name="Probst A.J."/>
            <person name="Thomas B.C."/>
            <person name="Singh A."/>
            <person name="Wilkins M.J."/>
            <person name="Karaoz U."/>
            <person name="Brodie E.L."/>
            <person name="Williams K.H."/>
            <person name="Hubbard S.S."/>
            <person name="Banfield J.F."/>
        </authorList>
    </citation>
    <scope>NUCLEOTIDE SEQUENCE [LARGE SCALE GENOMIC DNA]</scope>
</reference>
<dbReference type="SUPFAM" id="SSF51366">
    <property type="entry name" value="Ribulose-phoshate binding barrel"/>
    <property type="match status" value="1"/>
</dbReference>
<keyword evidence="3" id="KW-0210">Decarboxylase</keyword>
<comment type="pathway">
    <text evidence="1">Pyrimidine metabolism; UMP biosynthesis via de novo pathway; UMP from orotate: step 2/2.</text>
</comment>
<dbReference type="Gene3D" id="3.20.20.70">
    <property type="entry name" value="Aldolase class I"/>
    <property type="match status" value="1"/>
</dbReference>
<dbReference type="NCBIfam" id="TIGR02127">
    <property type="entry name" value="pyrF_sub2"/>
    <property type="match status" value="1"/>
</dbReference>
<dbReference type="InterPro" id="IPR011060">
    <property type="entry name" value="RibuloseP-bd_barrel"/>
</dbReference>
<dbReference type="EMBL" id="MFZM01000021">
    <property type="protein sequence ID" value="OGK23384.1"/>
    <property type="molecule type" value="Genomic_DNA"/>
</dbReference>
<evidence type="ECO:0000256" key="5">
    <source>
        <dbReference type="ARBA" id="ARBA00023239"/>
    </source>
</evidence>
<dbReference type="PANTHER" id="PTHR43375">
    <property type="entry name" value="OROTIDINE 5'-PHOSPHATE DECARBOXYLASE"/>
    <property type="match status" value="1"/>
</dbReference>
<evidence type="ECO:0000256" key="1">
    <source>
        <dbReference type="ARBA" id="ARBA00004861"/>
    </source>
</evidence>
<dbReference type="Proteomes" id="UP000177159">
    <property type="component" value="Unassembled WGS sequence"/>
</dbReference>
<comment type="similarity">
    <text evidence="2">Belongs to the OMP decarboxylase family. Type 2 subfamily.</text>
</comment>
<evidence type="ECO:0000259" key="8">
    <source>
        <dbReference type="SMART" id="SM00934"/>
    </source>
</evidence>
<accession>A0A1F7GX82</accession>
<keyword evidence="5" id="KW-0456">Lyase</keyword>
<proteinExistence type="inferred from homology"/>
<evidence type="ECO:0000313" key="9">
    <source>
        <dbReference type="EMBL" id="OGK23384.1"/>
    </source>
</evidence>
<organism evidence="9 10">
    <name type="scientific">Candidatus Roizmanbacteria bacterium RIFCSPHIGHO2_02_FULL_37_24</name>
    <dbReference type="NCBI Taxonomy" id="1802037"/>
    <lineage>
        <taxon>Bacteria</taxon>
        <taxon>Candidatus Roizmaniibacteriota</taxon>
    </lineage>
</organism>
<comment type="catalytic activity">
    <reaction evidence="6">
        <text>orotidine 5'-phosphate + H(+) = UMP + CO2</text>
        <dbReference type="Rhea" id="RHEA:11596"/>
        <dbReference type="ChEBI" id="CHEBI:15378"/>
        <dbReference type="ChEBI" id="CHEBI:16526"/>
        <dbReference type="ChEBI" id="CHEBI:57538"/>
        <dbReference type="ChEBI" id="CHEBI:57865"/>
        <dbReference type="EC" id="4.1.1.23"/>
    </reaction>
</comment>
<dbReference type="GO" id="GO:0044205">
    <property type="term" value="P:'de novo' UMP biosynthetic process"/>
    <property type="evidence" value="ECO:0007669"/>
    <property type="project" value="UniProtKB-UniPathway"/>
</dbReference>
<dbReference type="EC" id="4.1.1.23" evidence="7"/>
<dbReference type="GO" id="GO:0004590">
    <property type="term" value="F:orotidine-5'-phosphate decarboxylase activity"/>
    <property type="evidence" value="ECO:0007669"/>
    <property type="project" value="UniProtKB-UniRule"/>
</dbReference>
<evidence type="ECO:0000256" key="2">
    <source>
        <dbReference type="ARBA" id="ARBA00008847"/>
    </source>
</evidence>
<feature type="domain" description="Orotidine 5'-phosphate decarboxylase" evidence="8">
    <location>
        <begin position="17"/>
        <end position="255"/>
    </location>
</feature>
<sequence length="271" mass="30168">MNAQQKFDAAIKENNSLVCLGLDVQIDQLPQAIRSQRNPLFEFNKAIIDATHDVVATYKPNIAFYEAYGIEGLKQLKMTIDYLHKSYANTPIILDAKRADIGNTSVMYAKAVYGYWEADAVTVYPHLGLDAVQPFFEYKHKLTILLLRTSNPDAAKLSDLKVNEKPFYLHLAAEVKSWNKENAGIFVGATYPTQLREIREIFPENFFLSAGLGAQGGDAKEAVQAGMDKNHGGIVFNASRSIIYASAGADFAEKAHEAAQKLRDEINSYRI</sequence>
<keyword evidence="4" id="KW-0665">Pyrimidine biosynthesis</keyword>
<evidence type="ECO:0000256" key="7">
    <source>
        <dbReference type="NCBIfam" id="TIGR02127"/>
    </source>
</evidence>
<dbReference type="CDD" id="cd04725">
    <property type="entry name" value="OMP_decarboxylase_like"/>
    <property type="match status" value="1"/>
</dbReference>
<dbReference type="InterPro" id="IPR001754">
    <property type="entry name" value="OMPdeCOase_dom"/>
</dbReference>
<comment type="caution">
    <text evidence="9">The sequence shown here is derived from an EMBL/GenBank/DDBJ whole genome shotgun (WGS) entry which is preliminary data.</text>
</comment>
<evidence type="ECO:0000256" key="6">
    <source>
        <dbReference type="ARBA" id="ARBA00049157"/>
    </source>
</evidence>